<feature type="repeat" description="ANK" evidence="3">
    <location>
        <begin position="198"/>
        <end position="230"/>
    </location>
</feature>
<sequence length="583" mass="63497">MTKLSKLVDKKHHRPTQINHHNRTRYHHQRFDAVGVHDLFNIVNVHSLLYNGLPRSMDEGNEDNNSVPDDVPLKSSQKSKNQQKVPPTAINFSTTITATFPIDSNENMFALLPGNMPAVTPLRASAERQIQNDDQAPLPALDERPVLLEFQSEVGDQEDGYTYLMLAAKVGRLDVVRTCLMLAQTGQMEHHPNHRGTDGNNALMLAVENGHTEVACALVDAGTDVSLVNGKLETALVISCKRGDHRVAELILASGGSASCGLPDKWGYTPLIHASRLGDTQLVKALLASGAANPEAEDDDGHTALTSACQHGHVATVKELLAGGANPNQCTSDLSTALIYVSQRGSPEITRLLLEAGADVDAADKRGVNSVIQACRHGQSETLSLLIDAGADLNQRQQQGQTALKYALVRSVVSLSPCLTLLLNAGVHIGCELHYAVSLGFTHVVEQFLKHGAEPMEVPTQPLFQAASAHGIKKVSPLSVALIFQNLKLAHLFIDSGFLTDSDVKTLPNDANFRVYLSERCKRAALELLQEKMRPWSLQMLCVHAASKLVGFESKSRKDRVEVSGLPPSFQRRLSYECNYRDV</sequence>
<feature type="compositionally biased region" description="Low complexity" evidence="4">
    <location>
        <begin position="74"/>
        <end position="84"/>
    </location>
</feature>
<feature type="region of interest" description="Disordered" evidence="4">
    <location>
        <begin position="56"/>
        <end position="88"/>
    </location>
</feature>
<proteinExistence type="predicted"/>
<dbReference type="PRINTS" id="PR01415">
    <property type="entry name" value="ANKYRIN"/>
</dbReference>
<dbReference type="PANTHER" id="PTHR24198:SF165">
    <property type="entry name" value="ANKYRIN REPEAT-CONTAINING PROTEIN-RELATED"/>
    <property type="match status" value="1"/>
</dbReference>
<dbReference type="SUPFAM" id="SSF48403">
    <property type="entry name" value="Ankyrin repeat"/>
    <property type="match status" value="1"/>
</dbReference>
<dbReference type="Pfam" id="PF12796">
    <property type="entry name" value="Ank_2"/>
    <property type="match status" value="2"/>
</dbReference>
<evidence type="ECO:0000256" key="3">
    <source>
        <dbReference type="PROSITE-ProRule" id="PRU00023"/>
    </source>
</evidence>
<evidence type="ECO:0000256" key="4">
    <source>
        <dbReference type="SAM" id="MobiDB-lite"/>
    </source>
</evidence>
<protein>
    <submittedName>
        <fullName evidence="5">Uncharacterized protein</fullName>
    </submittedName>
</protein>
<organism evidence="5 6">
    <name type="scientific">Elysia chlorotica</name>
    <name type="common">Eastern emerald elysia</name>
    <name type="synonym">Sea slug</name>
    <dbReference type="NCBI Taxonomy" id="188477"/>
    <lineage>
        <taxon>Eukaryota</taxon>
        <taxon>Metazoa</taxon>
        <taxon>Spiralia</taxon>
        <taxon>Lophotrochozoa</taxon>
        <taxon>Mollusca</taxon>
        <taxon>Gastropoda</taxon>
        <taxon>Heterobranchia</taxon>
        <taxon>Euthyneura</taxon>
        <taxon>Panpulmonata</taxon>
        <taxon>Sacoglossa</taxon>
        <taxon>Placobranchoidea</taxon>
        <taxon>Plakobranchidae</taxon>
        <taxon>Elysia</taxon>
    </lineage>
</organism>
<feature type="repeat" description="ANK" evidence="3">
    <location>
        <begin position="333"/>
        <end position="365"/>
    </location>
</feature>
<feature type="compositionally biased region" description="Basic residues" evidence="4">
    <location>
        <begin position="9"/>
        <end position="23"/>
    </location>
</feature>
<dbReference type="STRING" id="188477.A0A433SKX1"/>
<evidence type="ECO:0000256" key="2">
    <source>
        <dbReference type="ARBA" id="ARBA00023043"/>
    </source>
</evidence>
<keyword evidence="1" id="KW-0677">Repeat</keyword>
<dbReference type="SMART" id="SM00248">
    <property type="entry name" value="ANK"/>
    <property type="match status" value="10"/>
</dbReference>
<feature type="repeat" description="ANK" evidence="3">
    <location>
        <begin position="266"/>
        <end position="291"/>
    </location>
</feature>
<feature type="repeat" description="ANK" evidence="3">
    <location>
        <begin position="366"/>
        <end position="398"/>
    </location>
</feature>
<evidence type="ECO:0000256" key="1">
    <source>
        <dbReference type="ARBA" id="ARBA00022737"/>
    </source>
</evidence>
<dbReference type="OrthoDB" id="439236at2759"/>
<accession>A0A433SKX1</accession>
<evidence type="ECO:0000313" key="5">
    <source>
        <dbReference type="EMBL" id="RUS69765.1"/>
    </source>
</evidence>
<dbReference type="PROSITE" id="PS50297">
    <property type="entry name" value="ANK_REP_REGION"/>
    <property type="match status" value="4"/>
</dbReference>
<dbReference type="PROSITE" id="PS50088">
    <property type="entry name" value="ANK_REPEAT"/>
    <property type="match status" value="5"/>
</dbReference>
<comment type="caution">
    <text evidence="5">The sequence shown here is derived from an EMBL/GenBank/DDBJ whole genome shotgun (WGS) entry which is preliminary data.</text>
</comment>
<dbReference type="PANTHER" id="PTHR24198">
    <property type="entry name" value="ANKYRIN REPEAT AND PROTEIN KINASE DOMAIN-CONTAINING PROTEIN"/>
    <property type="match status" value="1"/>
</dbReference>
<dbReference type="AlphaFoldDB" id="A0A433SKX1"/>
<feature type="region of interest" description="Disordered" evidence="4">
    <location>
        <begin position="1"/>
        <end position="23"/>
    </location>
</feature>
<dbReference type="InterPro" id="IPR002110">
    <property type="entry name" value="Ankyrin_rpt"/>
</dbReference>
<name>A0A433SKX1_ELYCH</name>
<gene>
    <name evidence="5" type="ORF">EGW08_022471</name>
</gene>
<keyword evidence="6" id="KW-1185">Reference proteome</keyword>
<dbReference type="InterPro" id="IPR036770">
    <property type="entry name" value="Ankyrin_rpt-contain_sf"/>
</dbReference>
<feature type="repeat" description="ANK" evidence="3">
    <location>
        <begin position="300"/>
        <end position="332"/>
    </location>
</feature>
<dbReference type="EMBL" id="RQTK01001582">
    <property type="protein sequence ID" value="RUS69765.1"/>
    <property type="molecule type" value="Genomic_DNA"/>
</dbReference>
<dbReference type="Proteomes" id="UP000271974">
    <property type="component" value="Unassembled WGS sequence"/>
</dbReference>
<keyword evidence="2 3" id="KW-0040">ANK repeat</keyword>
<dbReference type="Gene3D" id="1.25.40.20">
    <property type="entry name" value="Ankyrin repeat-containing domain"/>
    <property type="match status" value="1"/>
</dbReference>
<evidence type="ECO:0000313" key="6">
    <source>
        <dbReference type="Proteomes" id="UP000271974"/>
    </source>
</evidence>
<reference evidence="5 6" key="1">
    <citation type="submission" date="2019-01" db="EMBL/GenBank/DDBJ databases">
        <title>A draft genome assembly of the solar-powered sea slug Elysia chlorotica.</title>
        <authorList>
            <person name="Cai H."/>
            <person name="Li Q."/>
            <person name="Fang X."/>
            <person name="Li J."/>
            <person name="Curtis N.E."/>
            <person name="Altenburger A."/>
            <person name="Shibata T."/>
            <person name="Feng M."/>
            <person name="Maeda T."/>
            <person name="Schwartz J.A."/>
            <person name="Shigenobu S."/>
            <person name="Lundholm N."/>
            <person name="Nishiyama T."/>
            <person name="Yang H."/>
            <person name="Hasebe M."/>
            <person name="Li S."/>
            <person name="Pierce S.K."/>
            <person name="Wang J."/>
        </authorList>
    </citation>
    <scope>NUCLEOTIDE SEQUENCE [LARGE SCALE GENOMIC DNA]</scope>
    <source>
        <strain evidence="5">EC2010</strain>
        <tissue evidence="5">Whole organism of an adult</tissue>
    </source>
</reference>